<protein>
    <recommendedName>
        <fullName evidence="1">PKD domain-containing protein</fullName>
    </recommendedName>
</protein>
<proteinExistence type="predicted"/>
<dbReference type="InterPro" id="IPR013783">
    <property type="entry name" value="Ig-like_fold"/>
</dbReference>
<evidence type="ECO:0000313" key="2">
    <source>
        <dbReference type="EMBL" id="KZN46466.1"/>
    </source>
</evidence>
<dbReference type="InterPro" id="IPR022409">
    <property type="entry name" value="PKD/Chitinase_dom"/>
</dbReference>
<dbReference type="InterPro" id="IPR035986">
    <property type="entry name" value="PKD_dom_sf"/>
</dbReference>
<dbReference type="CDD" id="cd00146">
    <property type="entry name" value="PKD"/>
    <property type="match status" value="1"/>
</dbReference>
<dbReference type="SUPFAM" id="SSF49299">
    <property type="entry name" value="PKD domain"/>
    <property type="match status" value="1"/>
</dbReference>
<dbReference type="PATRIC" id="fig|1365253.3.peg.3013"/>
<gene>
    <name evidence="2" type="ORF">N482_12455</name>
</gene>
<organism evidence="2 3">
    <name type="scientific">Pseudoalteromonas luteoviolacea NCIMB 1942</name>
    <dbReference type="NCBI Taxonomy" id="1365253"/>
    <lineage>
        <taxon>Bacteria</taxon>
        <taxon>Pseudomonadati</taxon>
        <taxon>Pseudomonadota</taxon>
        <taxon>Gammaproteobacteria</taxon>
        <taxon>Alteromonadales</taxon>
        <taxon>Pseudoalteromonadaceae</taxon>
        <taxon>Pseudoalteromonas</taxon>
    </lineage>
</organism>
<name>A0A167BF44_9GAMM</name>
<dbReference type="InterPro" id="IPR000601">
    <property type="entry name" value="PKD_dom"/>
</dbReference>
<comment type="caution">
    <text evidence="2">The sequence shown here is derived from an EMBL/GenBank/DDBJ whole genome shotgun (WGS) entry which is preliminary data.</text>
</comment>
<reference evidence="2 3" key="1">
    <citation type="submission" date="2013-07" db="EMBL/GenBank/DDBJ databases">
        <title>Comparative Genomic and Metabolomic Analysis of Twelve Strains of Pseudoalteromonas luteoviolacea.</title>
        <authorList>
            <person name="Vynne N.G."/>
            <person name="Mansson M."/>
            <person name="Gram L."/>
        </authorList>
    </citation>
    <scope>NUCLEOTIDE SEQUENCE [LARGE SCALE GENOMIC DNA]</scope>
    <source>
        <strain evidence="2 3">NCIMB 1942</strain>
    </source>
</reference>
<feature type="domain" description="PKD" evidence="1">
    <location>
        <begin position="81"/>
        <end position="173"/>
    </location>
</feature>
<sequence>MSKNTFGYELGHFYGVRHDNDSTTTPCAFGHGFCDESKTCRTLMAISDCGDRLNVWSNKNARVHNERATFMAALRTSAHNDPSATITQAIITLGNLTANFSGQANDSDGNIVYTLWVFGDGVYNNKPYAQGDSVRHTYLFPGTYIVRYTATDNQGLIHSASQQVTITSTSSQSYCGAKRTNDVHQYTQSVSVNGKAYQSDRRQ</sequence>
<dbReference type="Pfam" id="PF18911">
    <property type="entry name" value="PKD_4"/>
    <property type="match status" value="1"/>
</dbReference>
<dbReference type="EMBL" id="AUXT01000170">
    <property type="protein sequence ID" value="KZN46466.1"/>
    <property type="molecule type" value="Genomic_DNA"/>
</dbReference>
<dbReference type="PROSITE" id="PS50093">
    <property type="entry name" value="PKD"/>
    <property type="match status" value="1"/>
</dbReference>
<accession>A0A167BF44</accession>
<dbReference type="SMART" id="SM00089">
    <property type="entry name" value="PKD"/>
    <property type="match status" value="1"/>
</dbReference>
<evidence type="ECO:0000259" key="1">
    <source>
        <dbReference type="PROSITE" id="PS50093"/>
    </source>
</evidence>
<dbReference type="Gene3D" id="2.60.40.10">
    <property type="entry name" value="Immunoglobulins"/>
    <property type="match status" value="1"/>
</dbReference>
<dbReference type="Proteomes" id="UP000076587">
    <property type="component" value="Unassembled WGS sequence"/>
</dbReference>
<dbReference type="AlphaFoldDB" id="A0A167BF44"/>
<evidence type="ECO:0000313" key="3">
    <source>
        <dbReference type="Proteomes" id="UP000076587"/>
    </source>
</evidence>